<organism evidence="1 2">
    <name type="scientific">Tritrichomonas musculus</name>
    <dbReference type="NCBI Taxonomy" id="1915356"/>
    <lineage>
        <taxon>Eukaryota</taxon>
        <taxon>Metamonada</taxon>
        <taxon>Parabasalia</taxon>
        <taxon>Tritrichomonadida</taxon>
        <taxon>Tritrichomonadidae</taxon>
        <taxon>Tritrichomonas</taxon>
    </lineage>
</organism>
<comment type="caution">
    <text evidence="1">The sequence shown here is derived from an EMBL/GenBank/DDBJ whole genome shotgun (WGS) entry which is preliminary data.</text>
</comment>
<name>A0ABR2I733_9EUKA</name>
<protein>
    <submittedName>
        <fullName evidence="1">Uncharacterized protein</fullName>
    </submittedName>
</protein>
<dbReference type="Proteomes" id="UP001470230">
    <property type="component" value="Unassembled WGS sequence"/>
</dbReference>
<reference evidence="1 2" key="1">
    <citation type="submission" date="2024-04" db="EMBL/GenBank/DDBJ databases">
        <title>Tritrichomonas musculus Genome.</title>
        <authorList>
            <person name="Alves-Ferreira E."/>
            <person name="Grigg M."/>
            <person name="Lorenzi H."/>
            <person name="Galac M."/>
        </authorList>
    </citation>
    <scope>NUCLEOTIDE SEQUENCE [LARGE SCALE GENOMIC DNA]</scope>
    <source>
        <strain evidence="1 2">EAF2021</strain>
    </source>
</reference>
<dbReference type="EMBL" id="JAPFFF010000019">
    <property type="protein sequence ID" value="KAK8858281.1"/>
    <property type="molecule type" value="Genomic_DNA"/>
</dbReference>
<keyword evidence="2" id="KW-1185">Reference proteome</keyword>
<evidence type="ECO:0000313" key="2">
    <source>
        <dbReference type="Proteomes" id="UP001470230"/>
    </source>
</evidence>
<sequence length="73" mass="8699">MSSNNEQTMIEYPIDTFYNMALNDEESLEIISLNDREIEIEEFIVDKHTESNNSYYDQVINKSNFYIENESSF</sequence>
<proteinExistence type="predicted"/>
<gene>
    <name evidence="1" type="ORF">M9Y10_013383</name>
</gene>
<accession>A0ABR2I733</accession>
<evidence type="ECO:0000313" key="1">
    <source>
        <dbReference type="EMBL" id="KAK8858281.1"/>
    </source>
</evidence>